<name>A0ACC3BK70_PYRYE</name>
<organism evidence="1 2">
    <name type="scientific">Pyropia yezoensis</name>
    <name type="common">Susabi-nori</name>
    <name type="synonym">Porphyra yezoensis</name>
    <dbReference type="NCBI Taxonomy" id="2788"/>
    <lineage>
        <taxon>Eukaryota</taxon>
        <taxon>Rhodophyta</taxon>
        <taxon>Bangiophyceae</taxon>
        <taxon>Bangiales</taxon>
        <taxon>Bangiaceae</taxon>
        <taxon>Pyropia</taxon>
    </lineage>
</organism>
<accession>A0ACC3BK70</accession>
<keyword evidence="2" id="KW-1185">Reference proteome</keyword>
<dbReference type="EMBL" id="CM020618">
    <property type="protein sequence ID" value="KAK1858308.1"/>
    <property type="molecule type" value="Genomic_DNA"/>
</dbReference>
<protein>
    <submittedName>
        <fullName evidence="1">Uncharacterized protein</fullName>
    </submittedName>
</protein>
<evidence type="ECO:0000313" key="2">
    <source>
        <dbReference type="Proteomes" id="UP000798662"/>
    </source>
</evidence>
<evidence type="ECO:0000313" key="1">
    <source>
        <dbReference type="EMBL" id="KAK1858308.1"/>
    </source>
</evidence>
<reference evidence="1" key="1">
    <citation type="submission" date="2019-11" db="EMBL/GenBank/DDBJ databases">
        <title>Nori genome reveals adaptations in red seaweeds to the harsh intertidal environment.</title>
        <authorList>
            <person name="Wang D."/>
            <person name="Mao Y."/>
        </authorList>
    </citation>
    <scope>NUCLEOTIDE SEQUENCE</scope>
    <source>
        <tissue evidence="1">Gametophyte</tissue>
    </source>
</reference>
<dbReference type="Proteomes" id="UP000798662">
    <property type="component" value="Chromosome 1"/>
</dbReference>
<sequence length="270" mass="26497">MEPADDTVADDESTEAGVAPTGSTSMDTQPGILAGAVGAVAAVFGTVGAAVVSGSTEPDEAEEESPEEVKEESPEEAADTTDATGATVVAAAGLTKTPSWTEATGVPADSKPAKSAKPGCRKPAVGVTLQLDAAEWPALQPAGQQQQPTPQQPTGSVPAVQQLTGMQPVDNIAALRPTAEPLDVTVATTSVSGVGSAPAEKLAAKELPDASQQAAESTVPATLLAGEGRPTGMQPGDNTSAQQVAGQLMGATVAATLVAGVGSAACQHGA</sequence>
<comment type="caution">
    <text evidence="1">The sequence shown here is derived from an EMBL/GenBank/DDBJ whole genome shotgun (WGS) entry which is preliminary data.</text>
</comment>
<proteinExistence type="predicted"/>
<gene>
    <name evidence="1" type="ORF">I4F81_000917</name>
</gene>